<dbReference type="GO" id="GO:0016491">
    <property type="term" value="F:oxidoreductase activity"/>
    <property type="evidence" value="ECO:0007669"/>
    <property type="project" value="InterPro"/>
</dbReference>
<keyword evidence="3" id="KW-1185">Reference proteome</keyword>
<gene>
    <name evidence="2" type="ORF">HMP0721_0127</name>
</gene>
<dbReference type="Gene3D" id="2.160.20.60">
    <property type="entry name" value="Glutamate synthase, alpha subunit, C-terminal domain"/>
    <property type="match status" value="1"/>
</dbReference>
<dbReference type="Proteomes" id="UP000004754">
    <property type="component" value="Unassembled WGS sequence"/>
</dbReference>
<dbReference type="HOGENOM" id="CLU_078510_1_0_9"/>
<dbReference type="AlphaFoldDB" id="E6MDP5"/>
<sequence>MIIETRGKYYTRLNQEIKQTCGRNVTVRGVLGQRYLGTGTEGKALTVFGTPGNALGAYLNGTDITVYGNVQDAVGDTMDSGDIVVHGSAGDTLGYGMRGGSIYVQGDAGYRVGIHMKAYREKHPTIVIGGKVGAFLGEYQAGGTIVVLGIGCGGAVPMGPYCGTGMHGGEMFIRCDAAPESLPAQVEAERCGEKDLARLAPLIKRYCDTFEADPGRFAGKPFYKLTPSAGNPYNNLYTTY</sequence>
<feature type="domain" description="Glutamate synthase alpha subunit C-terminal" evidence="1">
    <location>
        <begin position="23"/>
        <end position="178"/>
    </location>
</feature>
<evidence type="ECO:0000259" key="1">
    <source>
        <dbReference type="Pfam" id="PF01493"/>
    </source>
</evidence>
<dbReference type="PIRSF" id="PIRSF006519">
    <property type="entry name" value="GOGAT_dom3"/>
    <property type="match status" value="1"/>
</dbReference>
<dbReference type="PANTHER" id="PTHR39673">
    <property type="entry name" value="TUNGSTEN FORMYLMETHANOFURAN DEHYDROGENASE, SUBUNIT C (FWDC)"/>
    <property type="match status" value="1"/>
</dbReference>
<comment type="caution">
    <text evidence="2">The sequence shown here is derived from an EMBL/GenBank/DDBJ whole genome shotgun (WGS) entry which is preliminary data.</text>
</comment>
<dbReference type="InterPro" id="IPR012061">
    <property type="entry name" value="Glu_synth_lsu_3"/>
</dbReference>
<evidence type="ECO:0000313" key="2">
    <source>
        <dbReference type="EMBL" id="EFV02654.1"/>
    </source>
</evidence>
<dbReference type="InterPro" id="IPR036485">
    <property type="entry name" value="Glu_synth_asu_C_sf"/>
</dbReference>
<reference evidence="2 3" key="1">
    <citation type="submission" date="2010-12" db="EMBL/GenBank/DDBJ databases">
        <authorList>
            <person name="Muzny D."/>
            <person name="Qin X."/>
            <person name="Deng J."/>
            <person name="Jiang H."/>
            <person name="Liu Y."/>
            <person name="Qu J."/>
            <person name="Song X.-Z."/>
            <person name="Zhang L."/>
            <person name="Thornton R."/>
            <person name="Coyle M."/>
            <person name="Francisco L."/>
            <person name="Jackson L."/>
            <person name="Javaid M."/>
            <person name="Korchina V."/>
            <person name="Kovar C."/>
            <person name="Mata R."/>
            <person name="Mathew T."/>
            <person name="Ngo R."/>
            <person name="Nguyen L."/>
            <person name="Nguyen N."/>
            <person name="Okwuonu G."/>
            <person name="Ongeri F."/>
            <person name="Pham C."/>
            <person name="Simmons D."/>
            <person name="Wilczek-Boney K."/>
            <person name="Hale W."/>
            <person name="Jakkamsetti A."/>
            <person name="Pham P."/>
            <person name="Ruth R."/>
            <person name="San Lucas F."/>
            <person name="Warren J."/>
            <person name="Zhang J."/>
            <person name="Zhao Z."/>
            <person name="Zhou C."/>
            <person name="Zhu D."/>
            <person name="Lee S."/>
            <person name="Bess C."/>
            <person name="Blankenburg K."/>
            <person name="Forbes L."/>
            <person name="Fu Q."/>
            <person name="Gubbala S."/>
            <person name="Hirani K."/>
            <person name="Jayaseelan J.C."/>
            <person name="Lara F."/>
            <person name="Munidasa M."/>
            <person name="Palculict T."/>
            <person name="Patil S."/>
            <person name="Pu L.-L."/>
            <person name="Saada N."/>
            <person name="Tang L."/>
            <person name="Weissenberger G."/>
            <person name="Zhu Y."/>
            <person name="Hemphill L."/>
            <person name="Shang Y."/>
            <person name="Youmans B."/>
            <person name="Ayvaz T."/>
            <person name="Ross M."/>
            <person name="Santibanez J."/>
            <person name="Aqrawi P."/>
            <person name="Gross S."/>
            <person name="Joshi V."/>
            <person name="Fowler G."/>
            <person name="Nazareth L."/>
            <person name="Reid J."/>
            <person name="Worley K."/>
            <person name="Petrosino J."/>
            <person name="Highlander S."/>
            <person name="Gibbs R."/>
        </authorList>
    </citation>
    <scope>NUCLEOTIDE SEQUENCE [LARGE SCALE GENOMIC DNA]</scope>
    <source>
        <strain evidence="2 3">ATCC 23263</strain>
    </source>
</reference>
<dbReference type="STRING" id="887929.HMP0721_0127"/>
<dbReference type="EMBL" id="AEQN01000005">
    <property type="protein sequence ID" value="EFV02654.1"/>
    <property type="molecule type" value="Genomic_DNA"/>
</dbReference>
<proteinExistence type="predicted"/>
<evidence type="ECO:0000313" key="3">
    <source>
        <dbReference type="Proteomes" id="UP000004754"/>
    </source>
</evidence>
<dbReference type="OrthoDB" id="9803192at2"/>
<accession>E6MDP5</accession>
<dbReference type="PANTHER" id="PTHR39673:SF5">
    <property type="entry name" value="TUNGSTEN-CONTAINING FORMYLMETHANOFURAN DEHYDROGENASE 2 SUBUNIT C"/>
    <property type="match status" value="1"/>
</dbReference>
<dbReference type="Pfam" id="PF01493">
    <property type="entry name" value="GXGXG"/>
    <property type="match status" value="1"/>
</dbReference>
<dbReference type="eggNOG" id="COG0070">
    <property type="taxonomic scope" value="Bacteria"/>
</dbReference>
<name>E6MDP5_9FIRM</name>
<organism evidence="2 3">
    <name type="scientific">Pseudoramibacter alactolyticus ATCC 23263</name>
    <dbReference type="NCBI Taxonomy" id="887929"/>
    <lineage>
        <taxon>Bacteria</taxon>
        <taxon>Bacillati</taxon>
        <taxon>Bacillota</taxon>
        <taxon>Clostridia</taxon>
        <taxon>Eubacteriales</taxon>
        <taxon>Eubacteriaceae</taxon>
        <taxon>Pseudoramibacter</taxon>
    </lineage>
</organism>
<dbReference type="InterPro" id="IPR002489">
    <property type="entry name" value="Glu_synth_asu_C"/>
</dbReference>
<protein>
    <recommendedName>
        <fullName evidence="1">Glutamate synthase alpha subunit C-terminal domain-containing protein</fullName>
    </recommendedName>
</protein>
<dbReference type="RefSeq" id="WP_006597545.1">
    <property type="nucleotide sequence ID" value="NZ_GL622359.1"/>
</dbReference>
<dbReference type="SUPFAM" id="SSF69336">
    <property type="entry name" value="Alpha subunit of glutamate synthase, C-terminal domain"/>
    <property type="match status" value="1"/>
</dbReference>